<feature type="non-terminal residue" evidence="2">
    <location>
        <position position="1"/>
    </location>
</feature>
<dbReference type="GO" id="GO:0003676">
    <property type="term" value="F:nucleic acid binding"/>
    <property type="evidence" value="ECO:0007669"/>
    <property type="project" value="InterPro"/>
</dbReference>
<dbReference type="GO" id="GO:0004523">
    <property type="term" value="F:RNA-DNA hybrid ribonuclease activity"/>
    <property type="evidence" value="ECO:0007669"/>
    <property type="project" value="InterPro"/>
</dbReference>
<organism evidence="2 3">
    <name type="scientific">Trifolium pratense</name>
    <name type="common">Red clover</name>
    <dbReference type="NCBI Taxonomy" id="57577"/>
    <lineage>
        <taxon>Eukaryota</taxon>
        <taxon>Viridiplantae</taxon>
        <taxon>Streptophyta</taxon>
        <taxon>Embryophyta</taxon>
        <taxon>Tracheophyta</taxon>
        <taxon>Spermatophyta</taxon>
        <taxon>Magnoliopsida</taxon>
        <taxon>eudicotyledons</taxon>
        <taxon>Gunneridae</taxon>
        <taxon>Pentapetalae</taxon>
        <taxon>rosids</taxon>
        <taxon>fabids</taxon>
        <taxon>Fabales</taxon>
        <taxon>Fabaceae</taxon>
        <taxon>Papilionoideae</taxon>
        <taxon>50 kb inversion clade</taxon>
        <taxon>NPAAA clade</taxon>
        <taxon>Hologalegina</taxon>
        <taxon>IRL clade</taxon>
        <taxon>Trifolieae</taxon>
        <taxon>Trifolium</taxon>
    </lineage>
</organism>
<dbReference type="InterPro" id="IPR044730">
    <property type="entry name" value="RNase_H-like_dom_plant"/>
</dbReference>
<reference evidence="2 3" key="1">
    <citation type="journal article" date="2014" name="Am. J. Bot.">
        <title>Genome assembly and annotation for red clover (Trifolium pratense; Fabaceae).</title>
        <authorList>
            <person name="Istvanek J."/>
            <person name="Jaros M."/>
            <person name="Krenek A."/>
            <person name="Repkova J."/>
        </authorList>
    </citation>
    <scope>NUCLEOTIDE SEQUENCE [LARGE SCALE GENOMIC DNA]</scope>
    <source>
        <strain evidence="3">cv. Tatra</strain>
        <tissue evidence="2">Young leaves</tissue>
    </source>
</reference>
<evidence type="ECO:0000313" key="3">
    <source>
        <dbReference type="Proteomes" id="UP000236291"/>
    </source>
</evidence>
<gene>
    <name evidence="2" type="ORF">L195_g046132</name>
</gene>
<proteinExistence type="predicted"/>
<dbReference type="EMBL" id="ASHM01061534">
    <property type="protein sequence ID" value="PNX90009.1"/>
    <property type="molecule type" value="Genomic_DNA"/>
</dbReference>
<dbReference type="SUPFAM" id="SSF53098">
    <property type="entry name" value="Ribonuclease H-like"/>
    <property type="match status" value="1"/>
</dbReference>
<evidence type="ECO:0000313" key="2">
    <source>
        <dbReference type="EMBL" id="PNX90009.1"/>
    </source>
</evidence>
<dbReference type="AlphaFoldDB" id="A0A2K3MGZ0"/>
<dbReference type="PANTHER" id="PTHR47074">
    <property type="entry name" value="BNAC02G40300D PROTEIN"/>
    <property type="match status" value="1"/>
</dbReference>
<dbReference type="Pfam" id="PF13456">
    <property type="entry name" value="RVT_3"/>
    <property type="match status" value="1"/>
</dbReference>
<dbReference type="InterPro" id="IPR002156">
    <property type="entry name" value="RNaseH_domain"/>
</dbReference>
<reference evidence="2 3" key="2">
    <citation type="journal article" date="2017" name="Front. Plant Sci.">
        <title>Gene Classification and Mining of Molecular Markers Useful in Red Clover (Trifolium pratense) Breeding.</title>
        <authorList>
            <person name="Istvanek J."/>
            <person name="Dluhosova J."/>
            <person name="Dluhos P."/>
            <person name="Patkova L."/>
            <person name="Nedelnik J."/>
            <person name="Repkova J."/>
        </authorList>
    </citation>
    <scope>NUCLEOTIDE SEQUENCE [LARGE SCALE GENOMIC DNA]</scope>
    <source>
        <strain evidence="3">cv. Tatra</strain>
        <tissue evidence="2">Young leaves</tissue>
    </source>
</reference>
<feature type="domain" description="RNase H type-1" evidence="1">
    <location>
        <begin position="25"/>
        <end position="148"/>
    </location>
</feature>
<dbReference type="InterPro" id="IPR012337">
    <property type="entry name" value="RNaseH-like_sf"/>
</dbReference>
<protein>
    <submittedName>
        <fullName evidence="2">Cytochrome p450</fullName>
    </submittedName>
</protein>
<name>A0A2K3MGZ0_TRIPR</name>
<dbReference type="STRING" id="57577.A0A2K3MGZ0"/>
<dbReference type="InterPro" id="IPR036397">
    <property type="entry name" value="RNaseH_sf"/>
</dbReference>
<dbReference type="Gene3D" id="3.30.420.10">
    <property type="entry name" value="Ribonuclease H-like superfamily/Ribonuclease H"/>
    <property type="match status" value="1"/>
</dbReference>
<accession>A0A2K3MGZ0</accession>
<dbReference type="Proteomes" id="UP000236291">
    <property type="component" value="Unassembled WGS sequence"/>
</dbReference>
<dbReference type="PANTHER" id="PTHR47074:SF48">
    <property type="entry name" value="POLYNUCLEOTIDYL TRANSFERASE, RIBONUCLEASE H-LIKE SUPERFAMILY PROTEIN"/>
    <property type="match status" value="1"/>
</dbReference>
<evidence type="ECO:0000259" key="1">
    <source>
        <dbReference type="Pfam" id="PF13456"/>
    </source>
</evidence>
<dbReference type="ExpressionAtlas" id="A0A2K3MGZ0">
    <property type="expression patterns" value="baseline"/>
</dbReference>
<sequence length="173" mass="19341">CDSVPVGDPRPVRWEKPEVGCIKCNADAAFAGGSGVTSMSLCFRNTNGQFVAGLSQWQQPVYSVVEGEAWALLHAMKEVIHRGFEQVQFESDSELLIDAIHSRRPDNSEFNSIINDIIPLMSSSNVNFEVKFVTRQANLIAHTLARAAKIWVSFHRFEIIPLCIEHLLVNDMN</sequence>
<dbReference type="InterPro" id="IPR052929">
    <property type="entry name" value="RNase_H-like_EbsB-rel"/>
</dbReference>
<dbReference type="CDD" id="cd06222">
    <property type="entry name" value="RNase_H_like"/>
    <property type="match status" value="1"/>
</dbReference>
<comment type="caution">
    <text evidence="2">The sequence shown here is derived from an EMBL/GenBank/DDBJ whole genome shotgun (WGS) entry which is preliminary data.</text>
</comment>